<dbReference type="Proteomes" id="UP001302652">
    <property type="component" value="Chromosome 3"/>
</dbReference>
<organism evidence="1 2">
    <name type="scientific">Paraburkholderia kirstenboschensis</name>
    <dbReference type="NCBI Taxonomy" id="1245436"/>
    <lineage>
        <taxon>Bacteria</taxon>
        <taxon>Pseudomonadati</taxon>
        <taxon>Pseudomonadota</taxon>
        <taxon>Betaproteobacteria</taxon>
        <taxon>Burkholderiales</taxon>
        <taxon>Burkholderiaceae</taxon>
        <taxon>Paraburkholderia</taxon>
    </lineage>
</organism>
<gene>
    <name evidence="1" type="ORF">RW095_05735</name>
</gene>
<evidence type="ECO:0000313" key="2">
    <source>
        <dbReference type="Proteomes" id="UP001302652"/>
    </source>
</evidence>
<protein>
    <submittedName>
        <fullName evidence="1">Uncharacterized protein</fullName>
    </submittedName>
</protein>
<sequence length="81" mass="8419">MSRYITTRTALAVTTLTGVVAIVQAVTSHRSGVNAIEPAPNSAIESTDAGSPLLSQVQLAVLLEGFDWQEPLAAIRSAGVQ</sequence>
<dbReference type="EMBL" id="CP136511">
    <property type="protein sequence ID" value="WOD13507.1"/>
    <property type="molecule type" value="Genomic_DNA"/>
</dbReference>
<name>A0ABZ0EBC4_9BURK</name>
<dbReference type="RefSeq" id="WP_317015045.1">
    <property type="nucleotide sequence ID" value="NZ_CP136511.1"/>
</dbReference>
<evidence type="ECO:0000313" key="1">
    <source>
        <dbReference type="EMBL" id="WOD13507.1"/>
    </source>
</evidence>
<reference evidence="1 2" key="1">
    <citation type="submission" date="2023-10" db="EMBL/GenBank/DDBJ databases">
        <title>Surface-active antibiotics is a multifunctional adaptation for post-fire microbes.</title>
        <authorList>
            <person name="Liu M.D."/>
            <person name="Du Y."/>
            <person name="Koupaei S.K."/>
            <person name="Kim N.R."/>
            <person name="Zhang W."/>
            <person name="Traxler M.F."/>
        </authorList>
    </citation>
    <scope>NUCLEOTIDE SEQUENCE [LARGE SCALE GENOMIC DNA]</scope>
    <source>
        <strain evidence="1 2">F3</strain>
    </source>
</reference>
<accession>A0ABZ0EBC4</accession>
<proteinExistence type="predicted"/>
<keyword evidence="2" id="KW-1185">Reference proteome</keyword>